<comment type="similarity">
    <text evidence="1">Belongs to the LacAB/RpiB family.</text>
</comment>
<dbReference type="PANTHER" id="PTHR43732:SF1">
    <property type="entry name" value="RIBOSE 5-PHOSPHATE ISOMERASE"/>
    <property type="match status" value="1"/>
</dbReference>
<evidence type="ECO:0000313" key="4">
    <source>
        <dbReference type="Proteomes" id="UP000529861"/>
    </source>
</evidence>
<dbReference type="InterPro" id="IPR004785">
    <property type="entry name" value="RpiB"/>
</dbReference>
<dbReference type="SUPFAM" id="SSF89623">
    <property type="entry name" value="Ribose/Galactose isomerase RpiB/AlsB"/>
    <property type="match status" value="1"/>
</dbReference>
<dbReference type="RefSeq" id="WP_170271579.1">
    <property type="nucleotide sequence ID" value="NZ_JABEQB010000043.1"/>
</dbReference>
<dbReference type="Pfam" id="PF02502">
    <property type="entry name" value="LacAB_rpiB"/>
    <property type="match status" value="1"/>
</dbReference>
<evidence type="ECO:0000256" key="2">
    <source>
        <dbReference type="ARBA" id="ARBA00023235"/>
    </source>
</evidence>
<keyword evidence="2 3" id="KW-0413">Isomerase</keyword>
<protein>
    <submittedName>
        <fullName evidence="3">Ribose 5-phosphate isomerase B</fullName>
        <ecNumber evidence="3">5.3.1.6</ecNumber>
    </submittedName>
</protein>
<accession>A0A7Y2PN65</accession>
<name>A0A7Y2PN65_9THEO</name>
<dbReference type="NCBIfam" id="NF004051">
    <property type="entry name" value="PRK05571.1"/>
    <property type="match status" value="1"/>
</dbReference>
<proteinExistence type="inferred from homology"/>
<dbReference type="AlphaFoldDB" id="A0A7Y2PN65"/>
<reference evidence="3 4" key="1">
    <citation type="submission" date="2020-04" db="EMBL/GenBank/DDBJ databases">
        <title>Draft genome sequence of Caldanaerobacter sunterraneus. strain 1523vc isolated from Griffin hot spring, Kamchatka, Russia.</title>
        <authorList>
            <person name="Toshchakov S.V."/>
            <person name="Podosokorskaya O.A."/>
            <person name="Kublanov I.V."/>
            <person name="Korzhenkov A."/>
            <person name="Patrushev M.V."/>
        </authorList>
    </citation>
    <scope>NUCLEOTIDE SEQUENCE [LARGE SCALE GENOMIC DNA]</scope>
    <source>
        <strain evidence="3 4">1523vc</strain>
    </source>
</reference>
<dbReference type="GO" id="GO:0005975">
    <property type="term" value="P:carbohydrate metabolic process"/>
    <property type="evidence" value="ECO:0007669"/>
    <property type="project" value="InterPro"/>
</dbReference>
<dbReference type="NCBIfam" id="TIGR00689">
    <property type="entry name" value="rpiB_lacA_lacB"/>
    <property type="match status" value="1"/>
</dbReference>
<evidence type="ECO:0000256" key="1">
    <source>
        <dbReference type="ARBA" id="ARBA00008754"/>
    </source>
</evidence>
<evidence type="ECO:0000313" key="3">
    <source>
        <dbReference type="EMBL" id="NNG67853.1"/>
    </source>
</evidence>
<dbReference type="Proteomes" id="UP000529861">
    <property type="component" value="Unassembled WGS sequence"/>
</dbReference>
<dbReference type="InterPro" id="IPR036569">
    <property type="entry name" value="RpiB_LacA_LacB_sf"/>
</dbReference>
<dbReference type="InterPro" id="IPR051812">
    <property type="entry name" value="SPI_LacAB/RpiB"/>
</dbReference>
<dbReference type="PIRSF" id="PIRSF005384">
    <property type="entry name" value="RpiB_LacA_B"/>
    <property type="match status" value="1"/>
</dbReference>
<dbReference type="GO" id="GO:0004751">
    <property type="term" value="F:ribose-5-phosphate isomerase activity"/>
    <property type="evidence" value="ECO:0007669"/>
    <property type="project" value="UniProtKB-EC"/>
</dbReference>
<organism evidence="3 4">
    <name type="scientific">Caldanaerobacter subterraneus</name>
    <dbReference type="NCBI Taxonomy" id="911092"/>
    <lineage>
        <taxon>Bacteria</taxon>
        <taxon>Bacillati</taxon>
        <taxon>Bacillota</taxon>
        <taxon>Clostridia</taxon>
        <taxon>Thermoanaerobacterales</taxon>
        <taxon>Thermoanaerobacteraceae</taxon>
        <taxon>Caldanaerobacter</taxon>
    </lineage>
</organism>
<dbReference type="EMBL" id="JABEQB010000043">
    <property type="protein sequence ID" value="NNG67853.1"/>
    <property type="molecule type" value="Genomic_DNA"/>
</dbReference>
<dbReference type="EC" id="5.3.1.6" evidence="3"/>
<dbReference type="InterPro" id="IPR003500">
    <property type="entry name" value="RpiB_LacA_LacB"/>
</dbReference>
<dbReference type="PANTHER" id="PTHR43732">
    <property type="entry name" value="RIBOSE 5-PHOSPHATE ISOMERASE-RELATED"/>
    <property type="match status" value="1"/>
</dbReference>
<dbReference type="NCBIfam" id="TIGR01120">
    <property type="entry name" value="rpiB"/>
    <property type="match status" value="1"/>
</dbReference>
<dbReference type="Gene3D" id="3.40.1400.10">
    <property type="entry name" value="Sugar-phosphate isomerase, RpiB/LacA/LacB"/>
    <property type="match status" value="1"/>
</dbReference>
<sequence length="153" mass="16691">MMKIILGSDHFGFDLKEIIKEHLQSKGIEVVDIGVYDKNPVDYPDIAVAVAERVASGEFERGILICGTGIGMAIVANKVPGVRAAVCHDVYSAERARKSNDAQIMTMGGVIVGPELAKKLVDVWLESEFQGGRSLPKVEKIKMIDAKYRSMAK</sequence>
<comment type="caution">
    <text evidence="3">The sequence shown here is derived from an EMBL/GenBank/DDBJ whole genome shotgun (WGS) entry which is preliminary data.</text>
</comment>
<gene>
    <name evidence="3" type="primary">rpiB</name>
    <name evidence="3" type="ORF">HKI81_11745</name>
</gene>